<dbReference type="AlphaFoldDB" id="A0A4Y2F9I5"/>
<sequence length="95" mass="10882">MGVLPVLHIIMQKVCLYVRFISPRNGWRFFAQVLEALASYLKTQREPPNLFGVYYGVEPMSNLWHWVERAQKNFAPVAPYCQNPPLHGGPLNDPG</sequence>
<dbReference type="Proteomes" id="UP000499080">
    <property type="component" value="Unassembled WGS sequence"/>
</dbReference>
<reference evidence="1 2" key="1">
    <citation type="journal article" date="2019" name="Sci. Rep.">
        <title>Orb-weaving spider Araneus ventricosus genome elucidates the spidroin gene catalogue.</title>
        <authorList>
            <person name="Kono N."/>
            <person name="Nakamura H."/>
            <person name="Ohtoshi R."/>
            <person name="Moran D.A.P."/>
            <person name="Shinohara A."/>
            <person name="Yoshida Y."/>
            <person name="Fujiwara M."/>
            <person name="Mori M."/>
            <person name="Tomita M."/>
            <person name="Arakawa K."/>
        </authorList>
    </citation>
    <scope>NUCLEOTIDE SEQUENCE [LARGE SCALE GENOMIC DNA]</scope>
</reference>
<dbReference type="EMBL" id="BGPR01000829">
    <property type="protein sequence ID" value="GBM37126.1"/>
    <property type="molecule type" value="Genomic_DNA"/>
</dbReference>
<comment type="caution">
    <text evidence="1">The sequence shown here is derived from an EMBL/GenBank/DDBJ whole genome shotgun (WGS) entry which is preliminary data.</text>
</comment>
<protein>
    <submittedName>
        <fullName evidence="1">Uncharacterized protein</fullName>
    </submittedName>
</protein>
<evidence type="ECO:0000313" key="1">
    <source>
        <dbReference type="EMBL" id="GBM37126.1"/>
    </source>
</evidence>
<gene>
    <name evidence="1" type="ORF">AVEN_103225_1</name>
</gene>
<proteinExistence type="predicted"/>
<evidence type="ECO:0000313" key="2">
    <source>
        <dbReference type="Proteomes" id="UP000499080"/>
    </source>
</evidence>
<accession>A0A4Y2F9I5</accession>
<keyword evidence="2" id="KW-1185">Reference proteome</keyword>
<name>A0A4Y2F9I5_ARAVE</name>
<organism evidence="1 2">
    <name type="scientific">Araneus ventricosus</name>
    <name type="common">Orbweaver spider</name>
    <name type="synonym">Epeira ventricosa</name>
    <dbReference type="NCBI Taxonomy" id="182803"/>
    <lineage>
        <taxon>Eukaryota</taxon>
        <taxon>Metazoa</taxon>
        <taxon>Ecdysozoa</taxon>
        <taxon>Arthropoda</taxon>
        <taxon>Chelicerata</taxon>
        <taxon>Arachnida</taxon>
        <taxon>Araneae</taxon>
        <taxon>Araneomorphae</taxon>
        <taxon>Entelegynae</taxon>
        <taxon>Araneoidea</taxon>
        <taxon>Araneidae</taxon>
        <taxon>Araneus</taxon>
    </lineage>
</organism>